<organism evidence="7 8">
    <name type="scientific">Engystomops pustulosus</name>
    <name type="common">Tungara frog</name>
    <name type="synonym">Physalaemus pustulosus</name>
    <dbReference type="NCBI Taxonomy" id="76066"/>
    <lineage>
        <taxon>Eukaryota</taxon>
        <taxon>Metazoa</taxon>
        <taxon>Chordata</taxon>
        <taxon>Craniata</taxon>
        <taxon>Vertebrata</taxon>
        <taxon>Euteleostomi</taxon>
        <taxon>Amphibia</taxon>
        <taxon>Batrachia</taxon>
        <taxon>Anura</taxon>
        <taxon>Neobatrachia</taxon>
        <taxon>Hyloidea</taxon>
        <taxon>Leptodactylidae</taxon>
        <taxon>Leiuperinae</taxon>
        <taxon>Engystomops</taxon>
    </lineage>
</organism>
<dbReference type="Pfam" id="PF13537">
    <property type="entry name" value="GATase_7"/>
    <property type="match status" value="1"/>
</dbReference>
<dbReference type="InterPro" id="IPR051857">
    <property type="entry name" value="Asn_synthetase_domain"/>
</dbReference>
<proteinExistence type="predicted"/>
<evidence type="ECO:0000256" key="3">
    <source>
        <dbReference type="ARBA" id="ARBA00022962"/>
    </source>
</evidence>
<keyword evidence="8" id="KW-1185">Reference proteome</keyword>
<keyword evidence="3" id="KW-0315">Glutamine amidotransferase</keyword>
<dbReference type="InterPro" id="IPR017932">
    <property type="entry name" value="GATase_2_dom"/>
</dbReference>
<dbReference type="InterPro" id="IPR014729">
    <property type="entry name" value="Rossmann-like_a/b/a_fold"/>
</dbReference>
<dbReference type="CDD" id="cd01991">
    <property type="entry name" value="Asn_synthase_B_C"/>
    <property type="match status" value="1"/>
</dbReference>
<keyword evidence="1" id="KW-0028">Amino-acid biosynthesis</keyword>
<dbReference type="GO" id="GO:0004066">
    <property type="term" value="F:asparagine synthase (glutamine-hydrolyzing) activity"/>
    <property type="evidence" value="ECO:0007669"/>
    <property type="project" value="InterPro"/>
</dbReference>
<dbReference type="AlphaFoldDB" id="A0AAV6ZNJ6"/>
<reference evidence="7" key="1">
    <citation type="thesis" date="2020" institute="ProQuest LLC" country="789 East Eisenhower Parkway, Ann Arbor, MI, USA">
        <title>Comparative Genomics and Chromosome Evolution.</title>
        <authorList>
            <person name="Mudd A.B."/>
        </authorList>
    </citation>
    <scope>NUCLEOTIDE SEQUENCE</scope>
    <source>
        <strain evidence="7">237g6f4</strain>
        <tissue evidence="7">Blood</tissue>
    </source>
</reference>
<dbReference type="Proteomes" id="UP000824782">
    <property type="component" value="Unassembled WGS sequence"/>
</dbReference>
<dbReference type="PANTHER" id="PTHR45937:SF1">
    <property type="entry name" value="ASPARAGINE SYNTHETASE DOMAIN-CONTAINING PROTEIN 1"/>
    <property type="match status" value="1"/>
</dbReference>
<dbReference type="PANTHER" id="PTHR45937">
    <property type="entry name" value="ASPARAGINE SYNTHETASE DOMAIN-CONTAINING PROTEIN 1"/>
    <property type="match status" value="1"/>
</dbReference>
<evidence type="ECO:0000256" key="1">
    <source>
        <dbReference type="ARBA" id="ARBA00022605"/>
    </source>
</evidence>
<dbReference type="Gene3D" id="3.60.20.10">
    <property type="entry name" value="Glutamine Phosphoribosylpyrophosphate, subunit 1, domain 1"/>
    <property type="match status" value="1"/>
</dbReference>
<dbReference type="SUPFAM" id="SSF56235">
    <property type="entry name" value="N-terminal nucleophile aminohydrolases (Ntn hydrolases)"/>
    <property type="match status" value="1"/>
</dbReference>
<dbReference type="InterPro" id="IPR029055">
    <property type="entry name" value="Ntn_hydrolases_N"/>
</dbReference>
<sequence length="501" mass="56750">MCGICCTVSLTAEIFKPYFLDYTNLQRRGPDSSHQLLETDCTYKYSCFFSGHVLHLRGQLTPQPLKDRNGNIFLWNGEVFGGVEVQDTSNDTRVMFEHITSCDSEHDILSLISKVQGPWAFIYYQKEKHNLWFGRDFFGRRSLLWGFGDNPEVALCLASALESSSLTDVKQWHEVPASGIFKFNLSTSAELKSIHLTHFLWMSATEEEQLEKGQSFLTVENQKYPAKITYEEGMLIAPITPLNKKIPELLSKSNPPALSNSVSLEDLKMLMSELHRENTESFIKVLSAAVKKRVSCLPKVTNLLTSKGKLANVAILFSGGIDSMMLAALADRNLPAEEPIDLLNVAFMMRQNANVKKLQKKPGPVSQHQDDGMAHKDFNPFDVPDRITGRLGWKELKSLNPGRIWNFVEIDVTHNELEQMRELHISQLVQPLNTVLDDSIGCAIWFASRGIGMLKCNGEKKPYTSTSKVVLTGMVPRDTCWLSRHRPKIYHEKVRKVSRRT</sequence>
<feature type="compositionally biased region" description="Basic and acidic residues" evidence="5">
    <location>
        <begin position="368"/>
        <end position="377"/>
    </location>
</feature>
<name>A0AAV6ZNJ6_ENGPU</name>
<evidence type="ECO:0000313" key="7">
    <source>
        <dbReference type="EMBL" id="KAG8548181.1"/>
    </source>
</evidence>
<dbReference type="SUPFAM" id="SSF52402">
    <property type="entry name" value="Adenine nucleotide alpha hydrolases-like"/>
    <property type="match status" value="1"/>
</dbReference>
<feature type="domain" description="Glutamine amidotransferase type-2" evidence="6">
    <location>
        <begin position="2"/>
        <end position="221"/>
    </location>
</feature>
<accession>A0AAV6ZNJ6</accession>
<evidence type="ECO:0000256" key="4">
    <source>
        <dbReference type="ARBA" id="ARBA00040716"/>
    </source>
</evidence>
<evidence type="ECO:0000259" key="6">
    <source>
        <dbReference type="PROSITE" id="PS51278"/>
    </source>
</evidence>
<dbReference type="Gene3D" id="3.40.50.620">
    <property type="entry name" value="HUPs"/>
    <property type="match status" value="1"/>
</dbReference>
<protein>
    <recommendedName>
        <fullName evidence="4">Asparagine synthetase domain-containing protein 1</fullName>
    </recommendedName>
</protein>
<dbReference type="EMBL" id="WNYA01000483">
    <property type="protein sequence ID" value="KAG8548181.1"/>
    <property type="molecule type" value="Genomic_DNA"/>
</dbReference>
<evidence type="ECO:0000256" key="5">
    <source>
        <dbReference type="SAM" id="MobiDB-lite"/>
    </source>
</evidence>
<dbReference type="GO" id="GO:0006529">
    <property type="term" value="P:asparagine biosynthetic process"/>
    <property type="evidence" value="ECO:0007669"/>
    <property type="project" value="UniProtKB-KW"/>
</dbReference>
<dbReference type="PROSITE" id="PS51278">
    <property type="entry name" value="GATASE_TYPE_2"/>
    <property type="match status" value="1"/>
</dbReference>
<feature type="region of interest" description="Disordered" evidence="5">
    <location>
        <begin position="358"/>
        <end position="377"/>
    </location>
</feature>
<gene>
    <name evidence="7" type="ORF">GDO81_026252</name>
</gene>
<comment type="caution">
    <text evidence="7">The sequence shown here is derived from an EMBL/GenBank/DDBJ whole genome shotgun (WGS) entry which is preliminary data.</text>
</comment>
<evidence type="ECO:0000313" key="8">
    <source>
        <dbReference type="Proteomes" id="UP000824782"/>
    </source>
</evidence>
<dbReference type="CDD" id="cd03766">
    <property type="entry name" value="Gn_AT_II_novel"/>
    <property type="match status" value="1"/>
</dbReference>
<keyword evidence="2" id="KW-0061">Asparagine biosynthesis</keyword>
<evidence type="ECO:0000256" key="2">
    <source>
        <dbReference type="ARBA" id="ARBA00022888"/>
    </source>
</evidence>
<dbReference type="InterPro" id="IPR001962">
    <property type="entry name" value="Asn_synthase"/>
</dbReference>